<protein>
    <submittedName>
        <fullName evidence="2">DNA endonuclease SmrA</fullName>
    </submittedName>
</protein>
<dbReference type="SUPFAM" id="SSF160443">
    <property type="entry name" value="SMR domain-like"/>
    <property type="match status" value="1"/>
</dbReference>
<dbReference type="PANTHER" id="PTHR35562:SF2">
    <property type="entry name" value="DNA ENDONUCLEASE SMRA-RELATED"/>
    <property type="match status" value="1"/>
</dbReference>
<dbReference type="EMBL" id="JAUUUU010000001">
    <property type="protein sequence ID" value="MDP1519613.1"/>
    <property type="molecule type" value="Genomic_DNA"/>
</dbReference>
<name>A0AAW8B3B5_9GAMM</name>
<comment type="caution">
    <text evidence="2">The sequence shown here is derived from an EMBL/GenBank/DDBJ whole genome shotgun (WGS) entry which is preliminary data.</text>
</comment>
<dbReference type="PROSITE" id="PS50828">
    <property type="entry name" value="SMR"/>
    <property type="match status" value="1"/>
</dbReference>
<dbReference type="RefSeq" id="WP_305169125.1">
    <property type="nucleotide sequence ID" value="NZ_JAUUUU010000001.1"/>
</dbReference>
<evidence type="ECO:0000313" key="2">
    <source>
        <dbReference type="EMBL" id="MDP1519613.1"/>
    </source>
</evidence>
<dbReference type="AlphaFoldDB" id="A0AAW8B3B5"/>
<dbReference type="GO" id="GO:0004520">
    <property type="term" value="F:DNA endonuclease activity"/>
    <property type="evidence" value="ECO:0007669"/>
    <property type="project" value="TreeGrafter"/>
</dbReference>
<dbReference type="Gene3D" id="3.30.1370.110">
    <property type="match status" value="1"/>
</dbReference>
<sequence>MSDDDNHLFRQEMDDVMPLSKPSDRVLLSKVREQSPGLVVRRKAAQQEITQDADGLTSEAYIPMVKPRDVLAFKREGVQNGVYKNLRLGKYTIDSRLDLHRLTVEQARQQMYQFIRDCVKHEIRCALITHGRGENREKPALLKSCTNQWLRQFEEVLAFHSAQPQHGGTGATYVMLRKSEKKRIENLERHHKGRKFRG</sequence>
<organism evidence="2 3">
    <name type="scientific">Porticoccus litoralis</name>
    <dbReference type="NCBI Taxonomy" id="434086"/>
    <lineage>
        <taxon>Bacteria</taxon>
        <taxon>Pseudomonadati</taxon>
        <taxon>Pseudomonadota</taxon>
        <taxon>Gammaproteobacteria</taxon>
        <taxon>Cellvibrionales</taxon>
        <taxon>Porticoccaceae</taxon>
        <taxon>Porticoccus</taxon>
    </lineage>
</organism>
<dbReference type="Proteomes" id="UP001178354">
    <property type="component" value="Unassembled WGS sequence"/>
</dbReference>
<keyword evidence="2" id="KW-0540">Nuclease</keyword>
<dbReference type="NCBIfam" id="NF033154">
    <property type="entry name" value="endonuc_SmrA"/>
    <property type="match status" value="1"/>
</dbReference>
<evidence type="ECO:0000259" key="1">
    <source>
        <dbReference type="PROSITE" id="PS50828"/>
    </source>
</evidence>
<dbReference type="InterPro" id="IPR002625">
    <property type="entry name" value="Smr_dom"/>
</dbReference>
<evidence type="ECO:0000313" key="3">
    <source>
        <dbReference type="Proteomes" id="UP001178354"/>
    </source>
</evidence>
<reference evidence="2" key="2">
    <citation type="submission" date="2023-08" db="EMBL/GenBank/DDBJ databases">
        <authorList>
            <person name="Luo J."/>
        </authorList>
    </citation>
    <scope>NUCLEOTIDE SEQUENCE</scope>
    <source>
        <strain evidence="2">DSM 25064</strain>
    </source>
</reference>
<dbReference type="Pfam" id="PF01713">
    <property type="entry name" value="Smr"/>
    <property type="match status" value="1"/>
</dbReference>
<dbReference type="InterPro" id="IPR036063">
    <property type="entry name" value="Smr_dom_sf"/>
</dbReference>
<dbReference type="SMART" id="SM00463">
    <property type="entry name" value="SMR"/>
    <property type="match status" value="1"/>
</dbReference>
<proteinExistence type="predicted"/>
<dbReference type="InterPro" id="IPR047688">
    <property type="entry name" value="Endonuc_SmrA"/>
</dbReference>
<accession>A0AAW8B3B5</accession>
<feature type="domain" description="Smr" evidence="1">
    <location>
        <begin position="97"/>
        <end position="177"/>
    </location>
</feature>
<keyword evidence="3" id="KW-1185">Reference proteome</keyword>
<reference evidence="2" key="1">
    <citation type="journal article" date="2010" name="Int. J. Syst. Evol. Microbiol.">
        <title>Porticoccus litoralis gen. nov., sp. nov., a gammaproteobacterium isolated from the Yellow Sea.</title>
        <authorList>
            <person name="Oh H.M."/>
            <person name="Kim H."/>
            <person name="Kim K.M."/>
            <person name="Min G.S."/>
            <person name="Cho J.C."/>
        </authorList>
    </citation>
    <scope>NUCLEOTIDE SEQUENCE</scope>
    <source>
        <strain evidence="2">DSM 25064</strain>
    </source>
</reference>
<keyword evidence="2" id="KW-0255">Endonuclease</keyword>
<dbReference type="PANTHER" id="PTHR35562">
    <property type="entry name" value="DNA ENDONUCLEASE SMRA-RELATED"/>
    <property type="match status" value="1"/>
</dbReference>
<keyword evidence="2" id="KW-0378">Hydrolase</keyword>
<gene>
    <name evidence="2" type="primary">smrA</name>
    <name evidence="2" type="ORF">Q8A57_01350</name>
</gene>